<comment type="caution">
    <text evidence="3">The sequence shown here is derived from an EMBL/GenBank/DDBJ whole genome shotgun (WGS) entry which is preliminary data.</text>
</comment>
<dbReference type="InterPro" id="IPR042099">
    <property type="entry name" value="ANL_N_sf"/>
</dbReference>
<reference evidence="3 4" key="1">
    <citation type="submission" date="2024-03" db="EMBL/GenBank/DDBJ databases">
        <title>Two novel species of the genus Flavobacterium exhibiting potentially degradation of complex polysaccharides.</title>
        <authorList>
            <person name="Lian X."/>
        </authorList>
    </citation>
    <scope>NUCLEOTIDE SEQUENCE [LARGE SCALE GENOMIC DNA]</scope>
    <source>
        <strain evidence="3 4">N6</strain>
    </source>
</reference>
<protein>
    <submittedName>
        <fullName evidence="3">AMP-binding protein</fullName>
    </submittedName>
</protein>
<dbReference type="PROSITE" id="PS00455">
    <property type="entry name" value="AMP_BINDING"/>
    <property type="match status" value="1"/>
</dbReference>
<dbReference type="PANTHER" id="PTHR45527:SF1">
    <property type="entry name" value="FATTY ACID SYNTHASE"/>
    <property type="match status" value="1"/>
</dbReference>
<gene>
    <name evidence="3" type="ORF">WFZ86_20080</name>
</gene>
<evidence type="ECO:0000259" key="1">
    <source>
        <dbReference type="Pfam" id="PF00501"/>
    </source>
</evidence>
<dbReference type="SUPFAM" id="SSF52777">
    <property type="entry name" value="CoA-dependent acyltransferases"/>
    <property type="match status" value="1"/>
</dbReference>
<dbReference type="InterPro" id="IPR020459">
    <property type="entry name" value="AMP-binding"/>
</dbReference>
<dbReference type="SUPFAM" id="SSF56801">
    <property type="entry name" value="Acetyl-CoA synthetase-like"/>
    <property type="match status" value="1"/>
</dbReference>
<dbReference type="InterPro" id="IPR000873">
    <property type="entry name" value="AMP-dep_synth/lig_dom"/>
</dbReference>
<dbReference type="InterPro" id="IPR020845">
    <property type="entry name" value="AMP-binding_CS"/>
</dbReference>
<evidence type="ECO:0000259" key="2">
    <source>
        <dbReference type="Pfam" id="PF00668"/>
    </source>
</evidence>
<dbReference type="Pfam" id="PF00668">
    <property type="entry name" value="Condensation"/>
    <property type="match status" value="1"/>
</dbReference>
<dbReference type="EMBL" id="JBCGDP010000061">
    <property type="protein sequence ID" value="MEM0578806.1"/>
    <property type="molecule type" value="Genomic_DNA"/>
</dbReference>
<dbReference type="Gene3D" id="3.30.559.30">
    <property type="entry name" value="Nonribosomal peptide synthetase, condensation domain"/>
    <property type="match status" value="1"/>
</dbReference>
<proteinExistence type="predicted"/>
<feature type="domain" description="Condensation" evidence="2">
    <location>
        <begin position="1"/>
        <end position="67"/>
    </location>
</feature>
<dbReference type="PANTHER" id="PTHR45527">
    <property type="entry name" value="NONRIBOSOMAL PEPTIDE SYNTHETASE"/>
    <property type="match status" value="1"/>
</dbReference>
<dbReference type="Pfam" id="PF00501">
    <property type="entry name" value="AMP-binding"/>
    <property type="match status" value="1"/>
</dbReference>
<dbReference type="Proteomes" id="UP001468798">
    <property type="component" value="Unassembled WGS sequence"/>
</dbReference>
<organism evidence="3 4">
    <name type="scientific">Flavobacterium polysaccharolyticum</name>
    <dbReference type="NCBI Taxonomy" id="3133148"/>
    <lineage>
        <taxon>Bacteria</taxon>
        <taxon>Pseudomonadati</taxon>
        <taxon>Bacteroidota</taxon>
        <taxon>Flavobacteriia</taxon>
        <taxon>Flavobacteriales</taxon>
        <taxon>Flavobacteriaceae</taxon>
        <taxon>Flavobacterium</taxon>
    </lineage>
</organism>
<feature type="domain" description="AMP-dependent synthetase/ligase" evidence="1">
    <location>
        <begin position="88"/>
        <end position="361"/>
    </location>
</feature>
<dbReference type="PRINTS" id="PR00154">
    <property type="entry name" value="AMPBINDING"/>
</dbReference>
<evidence type="ECO:0000313" key="4">
    <source>
        <dbReference type="Proteomes" id="UP001468798"/>
    </source>
</evidence>
<keyword evidence="4" id="KW-1185">Reference proteome</keyword>
<dbReference type="Gene3D" id="3.40.50.12780">
    <property type="entry name" value="N-terminal domain of ligase-like"/>
    <property type="match status" value="1"/>
</dbReference>
<sequence>FDLSFIFSEKKGQLSLHVEYNTDIYELSFVERLVAHFDTFLSECIQNPDQEIATINYLGSDEELQLLYDFNNTTVAYPATTMVELFVTQALQTPDRIALITDEKSFTYKELDELSNELSHYLLSNYSLSTEDLVGVKLDRSQWLPISLLSVLKTGCAYVPIDPNYPSQRIAYIEEDSKCKVTIDETVIAEFITSSPISKSLPEVSFNSDNLAYIIYTSGSTGKPKGVMITHKNASSMLHWSQREFSDTDFDILYAVTSHCFDLSVYEFFYPLSIGKSIRLLANGLSIADYIDKDQKVLINTVPSVIHSLIDKGVSFENAVGINLAGEAFPVSIANYFNGSGIAIRNLYGPSEDTTYSSYYRVEGFYESSVPVGKA</sequence>
<feature type="non-terminal residue" evidence="3">
    <location>
        <position position="375"/>
    </location>
</feature>
<dbReference type="RefSeq" id="WP_342693604.1">
    <property type="nucleotide sequence ID" value="NZ_JBCGDP010000061.1"/>
</dbReference>
<dbReference type="InterPro" id="IPR001242">
    <property type="entry name" value="Condensation_dom"/>
</dbReference>
<accession>A0ABU9NU75</accession>
<evidence type="ECO:0000313" key="3">
    <source>
        <dbReference type="EMBL" id="MEM0578806.1"/>
    </source>
</evidence>
<feature type="non-terminal residue" evidence="3">
    <location>
        <position position="1"/>
    </location>
</feature>
<name>A0ABU9NU75_9FLAO</name>